<dbReference type="eggNOG" id="COG0541">
    <property type="taxonomic scope" value="Bacteria"/>
</dbReference>
<keyword evidence="8" id="KW-0733">Signal recognition particle</keyword>
<keyword evidence="4" id="KW-0547">Nucleotide-binding</keyword>
<gene>
    <name evidence="16" type="primary">ffh</name>
    <name evidence="16" type="ordered locus">TWT_462</name>
</gene>
<keyword evidence="7" id="KW-0342">GTP-binding</keyword>
<dbReference type="Pfam" id="PF02881">
    <property type="entry name" value="SRP54_N"/>
    <property type="match status" value="1"/>
</dbReference>
<dbReference type="InterPro" id="IPR013822">
    <property type="entry name" value="Signal_recog_particl_SRP54_hlx"/>
</dbReference>
<dbReference type="Gene3D" id="1.20.120.140">
    <property type="entry name" value="Signal recognition particle SRP54, nucleotide-binding domain"/>
    <property type="match status" value="1"/>
</dbReference>
<accession>Q83MV0</accession>
<dbReference type="Pfam" id="PF02978">
    <property type="entry name" value="SRP_SPB"/>
    <property type="match status" value="1"/>
</dbReference>
<dbReference type="SMART" id="SM00963">
    <property type="entry name" value="SRP54_N"/>
    <property type="match status" value="1"/>
</dbReference>
<dbReference type="PANTHER" id="PTHR11564">
    <property type="entry name" value="SIGNAL RECOGNITION PARTICLE 54K PROTEIN SRP54"/>
    <property type="match status" value="1"/>
</dbReference>
<evidence type="ECO:0000256" key="2">
    <source>
        <dbReference type="ARBA" id="ARBA00005450"/>
    </source>
</evidence>
<feature type="domain" description="AAA+ ATPase" evidence="13">
    <location>
        <begin position="101"/>
        <end position="260"/>
    </location>
</feature>
<dbReference type="GO" id="GO:0048500">
    <property type="term" value="C:signal recognition particle"/>
    <property type="evidence" value="ECO:0007669"/>
    <property type="project" value="InterPro"/>
</dbReference>
<dbReference type="EC" id="3.6.5.4" evidence="10"/>
<evidence type="ECO:0000313" key="17">
    <source>
        <dbReference type="Proteomes" id="UP000002200"/>
    </source>
</evidence>
<reference evidence="16 17" key="1">
    <citation type="journal article" date="2003" name="Genome Res.">
        <title>Tropheryma whipplei twist: a human pathogenic Actinobacteria with a reduced genome.</title>
        <authorList>
            <person name="Raoult D."/>
            <person name="Ogata H."/>
            <person name="Audic S."/>
            <person name="Robert C."/>
            <person name="Suhre K."/>
            <person name="Drancourt M."/>
            <person name="Claverie J.-M."/>
        </authorList>
    </citation>
    <scope>NUCLEOTIDE SEQUENCE [LARGE SCALE GENOMIC DNA]</scope>
    <source>
        <strain evidence="16 17">Twist</strain>
    </source>
</reference>
<evidence type="ECO:0000259" key="13">
    <source>
        <dbReference type="SMART" id="SM00382"/>
    </source>
</evidence>
<dbReference type="InterPro" id="IPR022941">
    <property type="entry name" value="SRP54"/>
</dbReference>
<dbReference type="Gene3D" id="1.10.260.30">
    <property type="entry name" value="Signal recognition particle, SRP54 subunit, M-domain"/>
    <property type="match status" value="1"/>
</dbReference>
<organism evidence="16 17">
    <name type="scientific">Tropheryma whipplei (strain Twist)</name>
    <name type="common">Whipple's bacillus</name>
    <dbReference type="NCBI Taxonomy" id="203267"/>
    <lineage>
        <taxon>Bacteria</taxon>
        <taxon>Bacillati</taxon>
        <taxon>Actinomycetota</taxon>
        <taxon>Actinomycetes</taxon>
        <taxon>Micrococcales</taxon>
        <taxon>Tropherymataceae</taxon>
        <taxon>Tropheryma</taxon>
    </lineage>
</organism>
<feature type="region of interest" description="Disordered" evidence="12">
    <location>
        <begin position="428"/>
        <end position="448"/>
    </location>
</feature>
<evidence type="ECO:0000256" key="11">
    <source>
        <dbReference type="ARBA" id="ARBA00048027"/>
    </source>
</evidence>
<dbReference type="SUPFAM" id="SSF47446">
    <property type="entry name" value="Signal peptide-binding domain"/>
    <property type="match status" value="1"/>
</dbReference>
<evidence type="ECO:0000256" key="3">
    <source>
        <dbReference type="ARBA" id="ARBA00022490"/>
    </source>
</evidence>
<name>Q83MV0_TROWT</name>
<evidence type="ECO:0000256" key="6">
    <source>
        <dbReference type="ARBA" id="ARBA00022884"/>
    </source>
</evidence>
<keyword evidence="5" id="KW-0378">Hydrolase</keyword>
<dbReference type="Gene3D" id="3.40.50.300">
    <property type="entry name" value="P-loop containing nucleotide triphosphate hydrolases"/>
    <property type="match status" value="1"/>
</dbReference>
<dbReference type="SUPFAM" id="SSF52540">
    <property type="entry name" value="P-loop containing nucleoside triphosphate hydrolases"/>
    <property type="match status" value="1"/>
</dbReference>
<comment type="similarity">
    <text evidence="2">Belongs to the GTP-binding SRP family. SRP54 subfamily.</text>
</comment>
<dbReference type="HOGENOM" id="CLU_009301_6_0_11"/>
<dbReference type="InterPro" id="IPR036891">
    <property type="entry name" value="Signal_recog_part_SRP54_M_sf"/>
</dbReference>
<dbReference type="SUPFAM" id="SSF47364">
    <property type="entry name" value="Domain of the SRP/SRP receptor G-proteins"/>
    <property type="match status" value="1"/>
</dbReference>
<evidence type="ECO:0000259" key="15">
    <source>
        <dbReference type="SMART" id="SM00963"/>
    </source>
</evidence>
<dbReference type="InterPro" id="IPR036225">
    <property type="entry name" value="SRP/SRP_N"/>
</dbReference>
<dbReference type="Proteomes" id="UP000002200">
    <property type="component" value="Chromosome"/>
</dbReference>
<dbReference type="InterPro" id="IPR000897">
    <property type="entry name" value="SRP54_GTPase_dom"/>
</dbReference>
<dbReference type="Pfam" id="PF00448">
    <property type="entry name" value="SRP54"/>
    <property type="match status" value="1"/>
</dbReference>
<evidence type="ECO:0000256" key="8">
    <source>
        <dbReference type="ARBA" id="ARBA00023135"/>
    </source>
</evidence>
<dbReference type="PANTHER" id="PTHR11564:SF5">
    <property type="entry name" value="SIGNAL RECOGNITION PARTICLE SUBUNIT SRP54"/>
    <property type="match status" value="1"/>
</dbReference>
<dbReference type="InterPro" id="IPR027417">
    <property type="entry name" value="P-loop_NTPase"/>
</dbReference>
<keyword evidence="3" id="KW-0963">Cytoplasm</keyword>
<dbReference type="InterPro" id="IPR003593">
    <property type="entry name" value="AAA+_ATPase"/>
</dbReference>
<feature type="domain" description="SRP54-type proteins GTP-binding" evidence="14">
    <location>
        <begin position="102"/>
        <end position="294"/>
    </location>
</feature>
<dbReference type="SMART" id="SM00962">
    <property type="entry name" value="SRP54"/>
    <property type="match status" value="1"/>
</dbReference>
<proteinExistence type="inferred from homology"/>
<dbReference type="KEGG" id="twh:TWT_462"/>
<evidence type="ECO:0000256" key="10">
    <source>
        <dbReference type="ARBA" id="ARBA00035672"/>
    </source>
</evidence>
<comment type="catalytic activity">
    <reaction evidence="11">
        <text>GTP + H2O = GDP + phosphate + H(+)</text>
        <dbReference type="Rhea" id="RHEA:19669"/>
        <dbReference type="ChEBI" id="CHEBI:15377"/>
        <dbReference type="ChEBI" id="CHEBI:15378"/>
        <dbReference type="ChEBI" id="CHEBI:37565"/>
        <dbReference type="ChEBI" id="CHEBI:43474"/>
        <dbReference type="ChEBI" id="CHEBI:58189"/>
        <dbReference type="EC" id="3.6.5.4"/>
    </reaction>
</comment>
<evidence type="ECO:0000259" key="14">
    <source>
        <dbReference type="SMART" id="SM00962"/>
    </source>
</evidence>
<dbReference type="EMBL" id="AE014184">
    <property type="protein sequence ID" value="AAO44559.1"/>
    <property type="molecule type" value="Genomic_DNA"/>
</dbReference>
<evidence type="ECO:0000256" key="12">
    <source>
        <dbReference type="SAM" id="MobiDB-lite"/>
    </source>
</evidence>
<keyword evidence="17" id="KW-1185">Reference proteome</keyword>
<evidence type="ECO:0000256" key="9">
    <source>
        <dbReference type="ARBA" id="ARBA00023274"/>
    </source>
</evidence>
<keyword evidence="9" id="KW-0687">Ribonucleoprotein</keyword>
<comment type="subcellular location">
    <subcellularLocation>
        <location evidence="1">Cytoplasm</location>
    </subcellularLocation>
</comment>
<dbReference type="AlphaFoldDB" id="Q83MV0"/>
<dbReference type="InterPro" id="IPR042101">
    <property type="entry name" value="SRP54_N_sf"/>
</dbReference>
<evidence type="ECO:0000256" key="5">
    <source>
        <dbReference type="ARBA" id="ARBA00022801"/>
    </source>
</evidence>
<sequence>MSVFETVSGRFLNALSTLRGRGSLVKRDIDVVLSEVYKTLLDSDVSFEIAQAFVHRVRDRSMSQESLRAINPHKRVTQIVWEELVDLLGHQKTALKFSRTFPTIIMLVGLQGSGKTSFAGKLAKWLMERGHTAALGACDLQRPAAASQLQAVAEQAGASVLIPKSGNALDAVKTVVKTAREKQFSVLIIDTAGRMNADSDMMDQLSEIDRLAKPHQTLLVVDSATGQEALNITRVFCQHLSVTGVVMSKLDSDVKAGAALSVSSLRPIIFSCIGEGVDDLEQFNPDSVARRMLGMQGPLEELDDVLRLSDKTPDSHSPITLEDFLDSIQKIKNMRHKLSAFFPNSGDLESMLDSSETIRMQAIVRSMTPQERAQPRMLNASRRLRIATGSGTTVNDINRLIQKFEYVSKVLSSGNSMKHMTFMNGRFPAFGMRRNNSKTAKSKRRKHR</sequence>
<evidence type="ECO:0000256" key="7">
    <source>
        <dbReference type="ARBA" id="ARBA00023134"/>
    </source>
</evidence>
<dbReference type="InterPro" id="IPR004125">
    <property type="entry name" value="Signal_recog_particle_SRP54_M"/>
</dbReference>
<dbReference type="GO" id="GO:0008312">
    <property type="term" value="F:7S RNA binding"/>
    <property type="evidence" value="ECO:0007669"/>
    <property type="project" value="InterPro"/>
</dbReference>
<feature type="domain" description="Signal recognition particle SRP54 helical bundle" evidence="15">
    <location>
        <begin position="3"/>
        <end position="88"/>
    </location>
</feature>
<evidence type="ECO:0000313" key="16">
    <source>
        <dbReference type="EMBL" id="AAO44559.1"/>
    </source>
</evidence>
<keyword evidence="6" id="KW-0694">RNA-binding</keyword>
<dbReference type="SMART" id="SM00382">
    <property type="entry name" value="AAA"/>
    <property type="match status" value="1"/>
</dbReference>
<protein>
    <recommendedName>
        <fullName evidence="10">signal-recognition-particle GTPase</fullName>
        <ecNumber evidence="10">3.6.5.4</ecNumber>
    </recommendedName>
</protein>
<dbReference type="STRING" id="203267.TWT_462"/>
<dbReference type="GO" id="GO:0003924">
    <property type="term" value="F:GTPase activity"/>
    <property type="evidence" value="ECO:0007669"/>
    <property type="project" value="InterPro"/>
</dbReference>
<dbReference type="GO" id="GO:0005525">
    <property type="term" value="F:GTP binding"/>
    <property type="evidence" value="ECO:0007669"/>
    <property type="project" value="UniProtKB-KW"/>
</dbReference>
<dbReference type="GO" id="GO:0006614">
    <property type="term" value="P:SRP-dependent cotranslational protein targeting to membrane"/>
    <property type="evidence" value="ECO:0007669"/>
    <property type="project" value="InterPro"/>
</dbReference>
<evidence type="ECO:0000256" key="4">
    <source>
        <dbReference type="ARBA" id="ARBA00022741"/>
    </source>
</evidence>
<evidence type="ECO:0000256" key="1">
    <source>
        <dbReference type="ARBA" id="ARBA00004496"/>
    </source>
</evidence>